<dbReference type="Proteomes" id="UP000221015">
    <property type="component" value="Unassembled WGS sequence"/>
</dbReference>
<dbReference type="EMBL" id="NMTS02000001">
    <property type="protein sequence ID" value="PLK30472.1"/>
    <property type="molecule type" value="Genomic_DNA"/>
</dbReference>
<dbReference type="AlphaFoldDB" id="A0A2J4JRI9"/>
<accession>A0A2J4JRI9</accession>
<protein>
    <submittedName>
        <fullName evidence="1">Uncharacterized protein</fullName>
    </submittedName>
</protein>
<dbReference type="RefSeq" id="WP_097774925.1">
    <property type="nucleotide sequence ID" value="NZ_NMTS02000001.1"/>
</dbReference>
<gene>
    <name evidence="1" type="ORF">CGS50_002300</name>
</gene>
<reference evidence="1 2" key="1">
    <citation type="journal article" date="2017" name="Front. Microbiol.">
        <title>New Insights into the Diversity of the Genus Faecalibacterium.</title>
        <authorList>
            <person name="Benevides L."/>
            <person name="Burman S."/>
            <person name="Martin R."/>
            <person name="Robert V."/>
            <person name="Thomas M."/>
            <person name="Miquel S."/>
            <person name="Chain F."/>
            <person name="Sokol H."/>
            <person name="Bermudez-Humaran L.G."/>
            <person name="Morrison M."/>
            <person name="Langella P."/>
            <person name="Azevedo V.A."/>
            <person name="Chatel J.M."/>
            <person name="Soares S."/>
        </authorList>
    </citation>
    <scope>NUCLEOTIDE SEQUENCE [LARGE SCALE GENOMIC DNA]</scope>
    <source>
        <strain evidence="1 2">CNCM I 4542</strain>
    </source>
</reference>
<proteinExistence type="predicted"/>
<name>A0A2J4JRI9_9FIRM</name>
<comment type="caution">
    <text evidence="1">The sequence shown here is derived from an EMBL/GenBank/DDBJ whole genome shotgun (WGS) entry which is preliminary data.</text>
</comment>
<evidence type="ECO:0000313" key="1">
    <source>
        <dbReference type="EMBL" id="PLK30472.1"/>
    </source>
</evidence>
<sequence length="500" mass="56791">MKYGFLFGAGAEMGYGLPSGGRFALDIFRHDSSKSKQEFKDMRGAVDTTTNYAYQWLPADFRNKNISSFGRSVFQNIITDTIGNNRTRIIEKINRFDEVARAEEENLNRKKGVNVTGIIEEILDRKVDDIHLGQNIAFIPELAAGNELFNSSYFSALLMLYKKKDVFSAETRKKLGKILLSIIQFQIGALGEALSHKINDSVFSKKDDEIDIFDDIGEIIQLNYSSSGLSGMEYLLDKPEFNGIDDETIILQFAHNILESIYASVLDYKSLIDANWHYLYSPASDWAKFCKICIFLLNVRDYISGAAKDIDFSVRRGYYQMLREALDAEKFEVSAIATTNYNHFIVDLLKKNVVFLNGSTELWYDPYLNRIGEKDELSTQENHILVPLIFTQSGTKPITSIEMSSEYVDTYRAWKESDAIVIVGFGFGQDDEHINGILRTLVDVDDRKLIIVTLSGTSKEIAQKLKVRKKENIQIVIVDRFGATSDEKQWTEVLAEQGHS</sequence>
<evidence type="ECO:0000313" key="2">
    <source>
        <dbReference type="Proteomes" id="UP000221015"/>
    </source>
</evidence>
<organism evidence="1 2">
    <name type="scientific">Faecalibacterium prausnitzii</name>
    <dbReference type="NCBI Taxonomy" id="853"/>
    <lineage>
        <taxon>Bacteria</taxon>
        <taxon>Bacillati</taxon>
        <taxon>Bacillota</taxon>
        <taxon>Clostridia</taxon>
        <taxon>Eubacteriales</taxon>
        <taxon>Oscillospiraceae</taxon>
        <taxon>Faecalibacterium</taxon>
    </lineage>
</organism>